<proteinExistence type="predicted"/>
<reference evidence="1" key="1">
    <citation type="submission" date="2021-05" db="EMBL/GenBank/DDBJ databases">
        <authorList>
            <person name="Scholz U."/>
            <person name="Mascher M."/>
            <person name="Fiebig A."/>
        </authorList>
    </citation>
    <scope>NUCLEOTIDE SEQUENCE [LARGE SCALE GENOMIC DNA]</scope>
</reference>
<evidence type="ECO:0000313" key="2">
    <source>
        <dbReference type="Proteomes" id="UP001732700"/>
    </source>
</evidence>
<sequence>MDAASTSGQQEQEQQQQQQQARHRTVRSEPPKRPAGRTRFHETRHPLYRGVRSRGRVGQWVCEMRVQGCRGSRLWLGTFASAEMAARAHDAAALALSGPDACLNFADSAWRMLPTVAAGSSGFGSAREVKAAVALAVVAFQQLRAPVVSYSSLLPAEKDVVQGSPTPVSLAVVAIQQLRAPGASSQAAEKDVVHGSLTPTALFYMSSGDLLELDDERWFGGMVAGPYYESLAQGMLVEPPDAEAWREDGGVVETPLWSNLF</sequence>
<organism evidence="1 2">
    <name type="scientific">Avena sativa</name>
    <name type="common">Oat</name>
    <dbReference type="NCBI Taxonomy" id="4498"/>
    <lineage>
        <taxon>Eukaryota</taxon>
        <taxon>Viridiplantae</taxon>
        <taxon>Streptophyta</taxon>
        <taxon>Embryophyta</taxon>
        <taxon>Tracheophyta</taxon>
        <taxon>Spermatophyta</taxon>
        <taxon>Magnoliopsida</taxon>
        <taxon>Liliopsida</taxon>
        <taxon>Poales</taxon>
        <taxon>Poaceae</taxon>
        <taxon>BOP clade</taxon>
        <taxon>Pooideae</taxon>
        <taxon>Poodae</taxon>
        <taxon>Poeae</taxon>
        <taxon>Poeae Chloroplast Group 1 (Aveneae type)</taxon>
        <taxon>Aveninae</taxon>
        <taxon>Avena</taxon>
    </lineage>
</organism>
<name>A0ACD5Y320_AVESA</name>
<evidence type="ECO:0000313" key="1">
    <source>
        <dbReference type="EnsemblPlants" id="AVESA.00010b.r2.5CG0878780.1.CDS.1"/>
    </source>
</evidence>
<accession>A0ACD5Y320</accession>
<reference evidence="1" key="2">
    <citation type="submission" date="2025-09" db="UniProtKB">
        <authorList>
            <consortium name="EnsemblPlants"/>
        </authorList>
    </citation>
    <scope>IDENTIFICATION</scope>
</reference>
<keyword evidence="2" id="KW-1185">Reference proteome</keyword>
<dbReference type="Proteomes" id="UP001732700">
    <property type="component" value="Chromosome 5C"/>
</dbReference>
<dbReference type="EnsemblPlants" id="AVESA.00010b.r2.5CG0878780.1">
    <property type="protein sequence ID" value="AVESA.00010b.r2.5CG0878780.1.CDS.1"/>
    <property type="gene ID" value="AVESA.00010b.r2.5CG0878780"/>
</dbReference>
<protein>
    <submittedName>
        <fullName evidence="1">Uncharacterized protein</fullName>
    </submittedName>
</protein>